<dbReference type="InterPro" id="IPR000073">
    <property type="entry name" value="AB_hydrolase_1"/>
</dbReference>
<name>A0A0D1YP62_9EURO</name>
<organism evidence="2 3">
    <name type="scientific">Exophiala sideris</name>
    <dbReference type="NCBI Taxonomy" id="1016849"/>
    <lineage>
        <taxon>Eukaryota</taxon>
        <taxon>Fungi</taxon>
        <taxon>Dikarya</taxon>
        <taxon>Ascomycota</taxon>
        <taxon>Pezizomycotina</taxon>
        <taxon>Eurotiomycetes</taxon>
        <taxon>Chaetothyriomycetidae</taxon>
        <taxon>Chaetothyriales</taxon>
        <taxon>Herpotrichiellaceae</taxon>
        <taxon>Exophiala</taxon>
    </lineage>
</organism>
<dbReference type="Pfam" id="PF12697">
    <property type="entry name" value="Abhydrolase_6"/>
    <property type="match status" value="1"/>
</dbReference>
<sequence length="304" mass="33423">MAEGTLTLPDGRTIAWMDYNNFPEETKQPTLFYFHGFPGSRLEGDLVAPTAKGHSTRVISMDRPGMGLSTFQPNRTVLDWPKDVLAVADHLRTQKFYVLGCSGGSPYALVCVHAIPRDRLLGASVVAGLYPASLGTAGMTMGNRVLLWTASSEWIGGWTGPLMDMMIGRVARDYDHPERLKEWFIKEMKSKPAPDAACVEDEWTTERIVEATRESFRQGGEGVALDIKLIAKDWGFELQDLNTDGLGMYLWHGGQDVNVPLAMAEKAAKLMGGVELKVLEEEAHLSASLKHQDEILTALLGGMT</sequence>
<dbReference type="HOGENOM" id="CLU_020336_49_0_1"/>
<dbReference type="InterPro" id="IPR029058">
    <property type="entry name" value="AB_hydrolase_fold"/>
</dbReference>
<gene>
    <name evidence="2" type="ORF">PV11_00395</name>
</gene>
<reference evidence="2 3" key="1">
    <citation type="submission" date="2015-01" db="EMBL/GenBank/DDBJ databases">
        <title>The Genome Sequence of Exophiala sideris CBS121828.</title>
        <authorList>
            <consortium name="The Broad Institute Genomics Platform"/>
            <person name="Cuomo C."/>
            <person name="de Hoog S."/>
            <person name="Gorbushina A."/>
            <person name="Stielow B."/>
            <person name="Teixiera M."/>
            <person name="Abouelleil A."/>
            <person name="Chapman S.B."/>
            <person name="Priest M."/>
            <person name="Young S.K."/>
            <person name="Wortman J."/>
            <person name="Nusbaum C."/>
            <person name="Birren B."/>
        </authorList>
    </citation>
    <scope>NUCLEOTIDE SEQUENCE [LARGE SCALE GENOMIC DNA]</scope>
    <source>
        <strain evidence="2 3">CBS 121828</strain>
    </source>
</reference>
<dbReference type="Proteomes" id="UP000053599">
    <property type="component" value="Unassembled WGS sequence"/>
</dbReference>
<dbReference type="PANTHER" id="PTHR45763:SF46">
    <property type="entry name" value="AB HYDROLASE-1 DOMAIN-CONTAINING PROTEIN"/>
    <property type="match status" value="1"/>
</dbReference>
<dbReference type="AlphaFoldDB" id="A0A0D1YP62"/>
<evidence type="ECO:0000313" key="3">
    <source>
        <dbReference type="Proteomes" id="UP000053599"/>
    </source>
</evidence>
<dbReference type="OrthoDB" id="294702at2759"/>
<dbReference type="SUPFAM" id="SSF53474">
    <property type="entry name" value="alpha/beta-Hydrolases"/>
    <property type="match status" value="1"/>
</dbReference>
<proteinExistence type="predicted"/>
<feature type="domain" description="AB hydrolase-1" evidence="1">
    <location>
        <begin position="34"/>
        <end position="288"/>
    </location>
</feature>
<dbReference type="Gene3D" id="3.40.50.1820">
    <property type="entry name" value="alpha/beta hydrolase"/>
    <property type="match status" value="1"/>
</dbReference>
<dbReference type="STRING" id="1016849.A0A0D1YP62"/>
<accession>A0A0D1YP62</accession>
<dbReference type="EMBL" id="KN846951">
    <property type="protein sequence ID" value="KIV84622.1"/>
    <property type="molecule type" value="Genomic_DNA"/>
</dbReference>
<dbReference type="PANTHER" id="PTHR45763">
    <property type="entry name" value="HYDROLASE, ALPHA/BETA FOLD FAMILY PROTEIN, EXPRESSED-RELATED"/>
    <property type="match status" value="1"/>
</dbReference>
<protein>
    <recommendedName>
        <fullName evidence="1">AB hydrolase-1 domain-containing protein</fullName>
    </recommendedName>
</protein>
<evidence type="ECO:0000313" key="2">
    <source>
        <dbReference type="EMBL" id="KIV84622.1"/>
    </source>
</evidence>
<evidence type="ECO:0000259" key="1">
    <source>
        <dbReference type="Pfam" id="PF12697"/>
    </source>
</evidence>